<dbReference type="InterPro" id="IPR002299">
    <property type="entry name" value="Porin_Neis"/>
</dbReference>
<evidence type="ECO:0000313" key="14">
    <source>
        <dbReference type="Proteomes" id="UP000215633"/>
    </source>
</evidence>
<dbReference type="InterPro" id="IPR023614">
    <property type="entry name" value="Porin_dom_sf"/>
</dbReference>
<dbReference type="GO" id="GO:0009279">
    <property type="term" value="C:cell outer membrane"/>
    <property type="evidence" value="ECO:0007669"/>
    <property type="project" value="UniProtKB-SubCell"/>
</dbReference>
<feature type="domain" description="Porin" evidence="12">
    <location>
        <begin position="7"/>
        <end position="347"/>
    </location>
</feature>
<keyword evidence="14" id="KW-1185">Reference proteome</keyword>
<evidence type="ECO:0000259" key="12">
    <source>
        <dbReference type="Pfam" id="PF13609"/>
    </source>
</evidence>
<evidence type="ECO:0000256" key="7">
    <source>
        <dbReference type="ARBA" id="ARBA00023065"/>
    </source>
</evidence>
<keyword evidence="8" id="KW-0626">Porin</keyword>
<dbReference type="SUPFAM" id="SSF56935">
    <property type="entry name" value="Porins"/>
    <property type="match status" value="1"/>
</dbReference>
<dbReference type="EMBL" id="NEVT01000008">
    <property type="protein sequence ID" value="OZI72606.1"/>
    <property type="molecule type" value="Genomic_DNA"/>
</dbReference>
<comment type="caution">
    <text evidence="13">The sequence shown here is derived from an EMBL/GenBank/DDBJ whole genome shotgun (WGS) entry which is preliminary data.</text>
</comment>
<dbReference type="AlphaFoldDB" id="A0A261VEN4"/>
<evidence type="ECO:0000256" key="9">
    <source>
        <dbReference type="ARBA" id="ARBA00023136"/>
    </source>
</evidence>
<keyword evidence="10" id="KW-0998">Cell outer membrane</keyword>
<evidence type="ECO:0000256" key="1">
    <source>
        <dbReference type="ARBA" id="ARBA00004571"/>
    </source>
</evidence>
<evidence type="ECO:0000256" key="5">
    <source>
        <dbReference type="ARBA" id="ARBA00022692"/>
    </source>
</evidence>
<gene>
    <name evidence="13" type="ORF">CAL24_20175</name>
</gene>
<dbReference type="Gene3D" id="2.40.160.10">
    <property type="entry name" value="Porin"/>
    <property type="match status" value="1"/>
</dbReference>
<name>A0A261VEN4_9BORD</name>
<dbReference type="PANTHER" id="PTHR34501">
    <property type="entry name" value="PROTEIN YDDL-RELATED"/>
    <property type="match status" value="1"/>
</dbReference>
<dbReference type="CDD" id="cd00342">
    <property type="entry name" value="gram_neg_porins"/>
    <property type="match status" value="1"/>
</dbReference>
<keyword evidence="6 11" id="KW-0732">Signal</keyword>
<dbReference type="PRINTS" id="PR00182">
    <property type="entry name" value="ECOLNEIPORIN"/>
</dbReference>
<dbReference type="GO" id="GO:0046930">
    <property type="term" value="C:pore complex"/>
    <property type="evidence" value="ECO:0007669"/>
    <property type="project" value="UniProtKB-KW"/>
</dbReference>
<dbReference type="Pfam" id="PF13609">
    <property type="entry name" value="Porin_4"/>
    <property type="match status" value="1"/>
</dbReference>
<feature type="chain" id="PRO_5013079791" evidence="11">
    <location>
        <begin position="21"/>
        <end position="367"/>
    </location>
</feature>
<evidence type="ECO:0000256" key="11">
    <source>
        <dbReference type="SAM" id="SignalP"/>
    </source>
</evidence>
<keyword evidence="9" id="KW-0472">Membrane</keyword>
<dbReference type="InterPro" id="IPR001702">
    <property type="entry name" value="Porin_Gram-ve"/>
</dbReference>
<keyword evidence="7" id="KW-0406">Ion transport</keyword>
<dbReference type="InterPro" id="IPR050298">
    <property type="entry name" value="Gram-neg_bact_OMP"/>
</dbReference>
<evidence type="ECO:0000313" key="13">
    <source>
        <dbReference type="EMBL" id="OZI72606.1"/>
    </source>
</evidence>
<dbReference type="RefSeq" id="WP_094807725.1">
    <property type="nucleotide sequence ID" value="NZ_NEVT01000008.1"/>
</dbReference>
<evidence type="ECO:0000256" key="8">
    <source>
        <dbReference type="ARBA" id="ARBA00023114"/>
    </source>
</evidence>
<dbReference type="PANTHER" id="PTHR34501:SF9">
    <property type="entry name" value="MAJOR OUTER MEMBRANE PROTEIN P.IA"/>
    <property type="match status" value="1"/>
</dbReference>
<keyword evidence="5" id="KW-0812">Transmembrane</keyword>
<dbReference type="GO" id="GO:0015288">
    <property type="term" value="F:porin activity"/>
    <property type="evidence" value="ECO:0007669"/>
    <property type="project" value="UniProtKB-KW"/>
</dbReference>
<comment type="subcellular location">
    <subcellularLocation>
        <location evidence="1">Cell outer membrane</location>
        <topology evidence="1">Multi-pass membrane protein</topology>
    </subcellularLocation>
</comment>
<evidence type="ECO:0000256" key="4">
    <source>
        <dbReference type="ARBA" id="ARBA00022452"/>
    </source>
</evidence>
<dbReference type="GO" id="GO:0034220">
    <property type="term" value="P:monoatomic ion transmembrane transport"/>
    <property type="evidence" value="ECO:0007669"/>
    <property type="project" value="InterPro"/>
</dbReference>
<dbReference type="InterPro" id="IPR033900">
    <property type="entry name" value="Gram_neg_porin_domain"/>
</dbReference>
<dbReference type="Proteomes" id="UP000215633">
    <property type="component" value="Unassembled WGS sequence"/>
</dbReference>
<comment type="subunit">
    <text evidence="2">Homotrimer.</text>
</comment>
<keyword evidence="4" id="KW-1134">Transmembrane beta strand</keyword>
<feature type="signal peptide" evidence="11">
    <location>
        <begin position="1"/>
        <end position="20"/>
    </location>
</feature>
<protein>
    <submittedName>
        <fullName evidence="13">Porin</fullName>
    </submittedName>
</protein>
<evidence type="ECO:0000256" key="2">
    <source>
        <dbReference type="ARBA" id="ARBA00011233"/>
    </source>
</evidence>
<sequence length="367" mass="38725">MKKTLLAAALATGFAGAAHAADTSVTLYGLIDTGIGYEQVKGPNGFKESRVGGVSGVSGGSRWGLKGTEDLGDGLKAIFTLESGFDSQNGTSSQGGRLFGRQATVGLAGDSWGKLEFGRQTNMASKYIGGISPFGTDYGIAGIGSAFGSAKSLRLDNMVMYQSPNLSGFSFGVGYSFNADDEKDGNFATGDNNRVITVGAKYSNGPLTVAAAYDRLNPTNAVSDEQDTSLQEYIIGAEYDFEVVALHAAWGQTYDGWFSGISMGTSPDDFKSLGSLRVVDGARVNSMMLGLTVPLGATKIFGGWQRADPKNSKLTGDDEAFNIFALGATYDLSKRTNLYAYGAYGDNFAFQEDVKNTAFAVGIRHRF</sequence>
<evidence type="ECO:0000256" key="6">
    <source>
        <dbReference type="ARBA" id="ARBA00022729"/>
    </source>
</evidence>
<organism evidence="13 14">
    <name type="scientific">Bordetella genomosp. 2</name>
    <dbReference type="NCBI Taxonomy" id="1983456"/>
    <lineage>
        <taxon>Bacteria</taxon>
        <taxon>Pseudomonadati</taxon>
        <taxon>Pseudomonadota</taxon>
        <taxon>Betaproteobacteria</taxon>
        <taxon>Burkholderiales</taxon>
        <taxon>Alcaligenaceae</taxon>
        <taxon>Bordetella</taxon>
    </lineage>
</organism>
<accession>A0A261VEN4</accession>
<evidence type="ECO:0000256" key="3">
    <source>
        <dbReference type="ARBA" id="ARBA00022448"/>
    </source>
</evidence>
<dbReference type="PRINTS" id="PR00184">
    <property type="entry name" value="NEISSPPORIN"/>
</dbReference>
<evidence type="ECO:0000256" key="10">
    <source>
        <dbReference type="ARBA" id="ARBA00023237"/>
    </source>
</evidence>
<reference evidence="14" key="1">
    <citation type="submission" date="2017-05" db="EMBL/GenBank/DDBJ databases">
        <title>Complete and WGS of Bordetella genogroups.</title>
        <authorList>
            <person name="Spilker T."/>
            <person name="Lipuma J."/>
        </authorList>
    </citation>
    <scope>NUCLEOTIDE SEQUENCE [LARGE SCALE GENOMIC DNA]</scope>
    <source>
        <strain evidence="14">AU8256</strain>
    </source>
</reference>
<keyword evidence="3" id="KW-0813">Transport</keyword>
<proteinExistence type="predicted"/>